<name>A0ABQ5C0X9_9ASTR</name>
<organism evidence="2 3">
    <name type="scientific">Tanacetum coccineum</name>
    <dbReference type="NCBI Taxonomy" id="301880"/>
    <lineage>
        <taxon>Eukaryota</taxon>
        <taxon>Viridiplantae</taxon>
        <taxon>Streptophyta</taxon>
        <taxon>Embryophyta</taxon>
        <taxon>Tracheophyta</taxon>
        <taxon>Spermatophyta</taxon>
        <taxon>Magnoliopsida</taxon>
        <taxon>eudicotyledons</taxon>
        <taxon>Gunneridae</taxon>
        <taxon>Pentapetalae</taxon>
        <taxon>asterids</taxon>
        <taxon>campanulids</taxon>
        <taxon>Asterales</taxon>
        <taxon>Asteraceae</taxon>
        <taxon>Asteroideae</taxon>
        <taxon>Anthemideae</taxon>
        <taxon>Anthemidinae</taxon>
        <taxon>Tanacetum</taxon>
    </lineage>
</organism>
<dbReference type="EMBL" id="BQNB010013678">
    <property type="protein sequence ID" value="GJT18944.1"/>
    <property type="molecule type" value="Genomic_DNA"/>
</dbReference>
<reference evidence="2" key="1">
    <citation type="journal article" date="2022" name="Int. J. Mol. Sci.">
        <title>Draft Genome of Tanacetum Coccineum: Genomic Comparison of Closely Related Tanacetum-Family Plants.</title>
        <authorList>
            <person name="Yamashiro T."/>
            <person name="Shiraishi A."/>
            <person name="Nakayama K."/>
            <person name="Satake H."/>
        </authorList>
    </citation>
    <scope>NUCLEOTIDE SEQUENCE</scope>
</reference>
<comment type="caution">
    <text evidence="2">The sequence shown here is derived from an EMBL/GenBank/DDBJ whole genome shotgun (WGS) entry which is preliminary data.</text>
</comment>
<evidence type="ECO:0000313" key="2">
    <source>
        <dbReference type="EMBL" id="GJT18944.1"/>
    </source>
</evidence>
<feature type="compositionally biased region" description="Acidic residues" evidence="1">
    <location>
        <begin position="11"/>
        <end position="26"/>
    </location>
</feature>
<keyword evidence="3" id="KW-1185">Reference proteome</keyword>
<evidence type="ECO:0000313" key="3">
    <source>
        <dbReference type="Proteomes" id="UP001151760"/>
    </source>
</evidence>
<accession>A0ABQ5C0X9</accession>
<proteinExistence type="predicted"/>
<reference evidence="2" key="2">
    <citation type="submission" date="2022-01" db="EMBL/GenBank/DDBJ databases">
        <authorList>
            <person name="Yamashiro T."/>
            <person name="Shiraishi A."/>
            <person name="Satake H."/>
            <person name="Nakayama K."/>
        </authorList>
    </citation>
    <scope>NUCLEOTIDE SEQUENCE</scope>
</reference>
<feature type="region of interest" description="Disordered" evidence="1">
    <location>
        <begin position="1"/>
        <end position="34"/>
    </location>
</feature>
<gene>
    <name evidence="2" type="ORF">Tco_0877650</name>
</gene>
<protein>
    <submittedName>
        <fullName evidence="2">Uncharacterized protein</fullName>
    </submittedName>
</protein>
<sequence length="145" mass="16474">MPRDNAQAIEGSEDEGPNSKEEEEAAPEGQQQQAVQVVDTTIDEPFGLGYGAAIHHALQSTKEKTPSTFGTRCVDAQRATMWRSRKSRMRVVLYETRIPVGLITLIRMIEKVNTFKYVRALLSCRGLDRIRAPEQNMYSKIRENY</sequence>
<evidence type="ECO:0000256" key="1">
    <source>
        <dbReference type="SAM" id="MobiDB-lite"/>
    </source>
</evidence>
<dbReference type="Proteomes" id="UP001151760">
    <property type="component" value="Unassembled WGS sequence"/>
</dbReference>